<proteinExistence type="predicted"/>
<keyword evidence="2" id="KW-0238">DNA-binding</keyword>
<dbReference type="InterPro" id="IPR000524">
    <property type="entry name" value="Tscrpt_reg_HTH_GntR"/>
</dbReference>
<comment type="caution">
    <text evidence="5">The sequence shown here is derived from an EMBL/GenBank/DDBJ whole genome shotgun (WGS) entry which is preliminary data.</text>
</comment>
<evidence type="ECO:0000256" key="2">
    <source>
        <dbReference type="ARBA" id="ARBA00023125"/>
    </source>
</evidence>
<keyword evidence="1" id="KW-0805">Transcription regulation</keyword>
<organism evidence="5 7">
    <name type="scientific">Catenibacterium mitsuokai</name>
    <dbReference type="NCBI Taxonomy" id="100886"/>
    <lineage>
        <taxon>Bacteria</taxon>
        <taxon>Bacillati</taxon>
        <taxon>Bacillota</taxon>
        <taxon>Erysipelotrichia</taxon>
        <taxon>Erysipelotrichales</taxon>
        <taxon>Coprobacillaceae</taxon>
        <taxon>Catenibacterium</taxon>
    </lineage>
</organism>
<dbReference type="SMART" id="SM00866">
    <property type="entry name" value="UTRA"/>
    <property type="match status" value="1"/>
</dbReference>
<evidence type="ECO:0000313" key="6">
    <source>
        <dbReference type="EMBL" id="MBV3391982.1"/>
    </source>
</evidence>
<evidence type="ECO:0000313" key="5">
    <source>
        <dbReference type="EMBL" id="MBV3381957.1"/>
    </source>
</evidence>
<accession>A0AAW4MVG1</accession>
<dbReference type="InterPro" id="IPR050679">
    <property type="entry name" value="Bact_HTH_transcr_reg"/>
</dbReference>
<dbReference type="GO" id="GO:0003700">
    <property type="term" value="F:DNA-binding transcription factor activity"/>
    <property type="evidence" value="ECO:0007669"/>
    <property type="project" value="InterPro"/>
</dbReference>
<dbReference type="RefSeq" id="WP_217747023.1">
    <property type="nucleotide sequence ID" value="NZ_JAHOEB010000006.1"/>
</dbReference>
<gene>
    <name evidence="5" type="ORF">KSV97_01690</name>
    <name evidence="6" type="ORF">KSW06_01705</name>
</gene>
<dbReference type="SMART" id="SM00345">
    <property type="entry name" value="HTH_GNTR"/>
    <property type="match status" value="1"/>
</dbReference>
<protein>
    <submittedName>
        <fullName evidence="5">GntR family transcriptional regulator</fullName>
    </submittedName>
</protein>
<dbReference type="AlphaFoldDB" id="A0AAW4MVG1"/>
<dbReference type="PANTHER" id="PTHR44846">
    <property type="entry name" value="MANNOSYL-D-GLYCERATE TRANSPORT/METABOLISM SYSTEM REPRESSOR MNGR-RELATED"/>
    <property type="match status" value="1"/>
</dbReference>
<dbReference type="Pfam" id="PF07702">
    <property type="entry name" value="UTRA"/>
    <property type="match status" value="1"/>
</dbReference>
<keyword evidence="8" id="KW-1185">Reference proteome</keyword>
<dbReference type="PANTHER" id="PTHR44846:SF1">
    <property type="entry name" value="MANNOSYL-D-GLYCERATE TRANSPORT_METABOLISM SYSTEM REPRESSOR MNGR-RELATED"/>
    <property type="match status" value="1"/>
</dbReference>
<evidence type="ECO:0000256" key="3">
    <source>
        <dbReference type="ARBA" id="ARBA00023163"/>
    </source>
</evidence>
<name>A0AAW4MVG1_9FIRM</name>
<dbReference type="Proteomes" id="UP001196408">
    <property type="component" value="Unassembled WGS sequence"/>
</dbReference>
<evidence type="ECO:0000256" key="1">
    <source>
        <dbReference type="ARBA" id="ARBA00023015"/>
    </source>
</evidence>
<dbReference type="PROSITE" id="PS50949">
    <property type="entry name" value="HTH_GNTR"/>
    <property type="match status" value="1"/>
</dbReference>
<dbReference type="EMBL" id="JAHOEL010000006">
    <property type="protein sequence ID" value="MBV3391982.1"/>
    <property type="molecule type" value="Genomic_DNA"/>
</dbReference>
<feature type="domain" description="HTH gntR-type" evidence="4">
    <location>
        <begin position="2"/>
        <end position="70"/>
    </location>
</feature>
<keyword evidence="3" id="KW-0804">Transcription</keyword>
<dbReference type="GO" id="GO:0003677">
    <property type="term" value="F:DNA binding"/>
    <property type="evidence" value="ECO:0007669"/>
    <property type="project" value="UniProtKB-KW"/>
</dbReference>
<evidence type="ECO:0000313" key="8">
    <source>
        <dbReference type="Proteomes" id="UP001197492"/>
    </source>
</evidence>
<sequence>MSALYLDVKKDLLDKITSGEYSEGTIIPTEHELSDLYNVSRPTIRKAVQILVDAGYLEKKKKRGTIVCAPKVIQDFTQSISSFDTQMKRHGVVSKTQVITFKIEEASKEIAKSLQIHEKDLVYKLVRLRYTDYNPNVFITTYIPVSLFPGLLDTDFTHIRLYDVFEKQGHSINTIDRTLEIALADDTIADMLDIDEGDPLFYFRSIGYDTQKNLIEYSIARYRGDINTFTLHLNQHKGD</sequence>
<dbReference type="EMBL" id="JAHOEF010000006">
    <property type="protein sequence ID" value="MBV3381957.1"/>
    <property type="molecule type" value="Genomic_DNA"/>
</dbReference>
<dbReference type="Proteomes" id="UP001197492">
    <property type="component" value="Unassembled WGS sequence"/>
</dbReference>
<evidence type="ECO:0000259" key="4">
    <source>
        <dbReference type="PROSITE" id="PS50949"/>
    </source>
</evidence>
<dbReference type="Pfam" id="PF00392">
    <property type="entry name" value="GntR"/>
    <property type="match status" value="1"/>
</dbReference>
<evidence type="ECO:0000313" key="7">
    <source>
        <dbReference type="Proteomes" id="UP001196408"/>
    </source>
</evidence>
<dbReference type="InterPro" id="IPR011663">
    <property type="entry name" value="UTRA"/>
</dbReference>
<dbReference type="GO" id="GO:0045892">
    <property type="term" value="P:negative regulation of DNA-templated transcription"/>
    <property type="evidence" value="ECO:0007669"/>
    <property type="project" value="TreeGrafter"/>
</dbReference>
<dbReference type="CDD" id="cd07377">
    <property type="entry name" value="WHTH_GntR"/>
    <property type="match status" value="1"/>
</dbReference>
<dbReference type="GeneID" id="301322702"/>
<reference evidence="5 8" key="1">
    <citation type="submission" date="2021-06" db="EMBL/GenBank/DDBJ databases">
        <title>Collection of gut derived symbiotic bacterial strains cultured from healthy donors.</title>
        <authorList>
            <person name="Lin H."/>
            <person name="Littmann E."/>
            <person name="Pamer E.G."/>
        </authorList>
    </citation>
    <scope>NUCLEOTIDE SEQUENCE</scope>
    <source>
        <strain evidence="6 8">MSK.21.70</strain>
        <strain evidence="5">MSK.21.82</strain>
    </source>
</reference>